<dbReference type="AlphaFoldDB" id="A0A1K2FBF0"/>
<accession>A0A1K2FBF0</accession>
<gene>
    <name evidence="1" type="ORF">SAMN02787144_105422</name>
</gene>
<evidence type="ECO:0000313" key="1">
    <source>
        <dbReference type="EMBL" id="SFY44866.1"/>
    </source>
</evidence>
<name>A0A1K2FBF0_STRAR</name>
<evidence type="ECO:0000313" key="2">
    <source>
        <dbReference type="Proteomes" id="UP000181909"/>
    </source>
</evidence>
<reference evidence="1 2" key="1">
    <citation type="submission" date="2016-11" db="EMBL/GenBank/DDBJ databases">
        <authorList>
            <person name="Jaros S."/>
            <person name="Januszkiewicz K."/>
            <person name="Wedrychowicz H."/>
        </authorList>
    </citation>
    <scope>NUCLEOTIDE SEQUENCE [LARGE SCALE GENOMIC DNA]</scope>
    <source>
        <strain evidence="1 2">OK807</strain>
    </source>
</reference>
<feature type="non-terminal residue" evidence="1">
    <location>
        <position position="1"/>
    </location>
</feature>
<sequence length="41" mass="4440">RTLMADTAAHTGQDPDRVSFVKALRIARRSVTQSAFSPSGH</sequence>
<protein>
    <submittedName>
        <fullName evidence="1">Uncharacterized protein</fullName>
    </submittedName>
</protein>
<dbReference type="Proteomes" id="UP000181909">
    <property type="component" value="Unassembled WGS sequence"/>
</dbReference>
<dbReference type="EMBL" id="FPJO01000054">
    <property type="protein sequence ID" value="SFY44866.1"/>
    <property type="molecule type" value="Genomic_DNA"/>
</dbReference>
<organism evidence="1 2">
    <name type="scientific">Streptomyces atratus</name>
    <dbReference type="NCBI Taxonomy" id="1893"/>
    <lineage>
        <taxon>Bacteria</taxon>
        <taxon>Bacillati</taxon>
        <taxon>Actinomycetota</taxon>
        <taxon>Actinomycetes</taxon>
        <taxon>Kitasatosporales</taxon>
        <taxon>Streptomycetaceae</taxon>
        <taxon>Streptomyces</taxon>
    </lineage>
</organism>
<proteinExistence type="predicted"/>